<accession>A0ABS3FLL5</accession>
<proteinExistence type="predicted"/>
<reference evidence="1 2" key="1">
    <citation type="submission" date="2021-03" db="EMBL/GenBank/DDBJ databases">
        <title>Metabolic Capacity of the Antarctic Cyanobacterium Phormidium pseudopriestleyi that Sustains Oxygenic Photosynthesis in the Presence of Hydrogen Sulfide.</title>
        <authorList>
            <person name="Lumian J.E."/>
            <person name="Jungblut A.D."/>
            <person name="Dillon M.L."/>
            <person name="Hawes I."/>
            <person name="Doran P.T."/>
            <person name="Mackey T.J."/>
            <person name="Dick G.J."/>
            <person name="Grettenberger C.L."/>
            <person name="Sumner D.Y."/>
        </authorList>
    </citation>
    <scope>NUCLEOTIDE SEQUENCE [LARGE SCALE GENOMIC DNA]</scope>
    <source>
        <strain evidence="1 2">FRX01</strain>
    </source>
</reference>
<organism evidence="1 2">
    <name type="scientific">Phormidium pseudopriestleyi FRX01</name>
    <dbReference type="NCBI Taxonomy" id="1759528"/>
    <lineage>
        <taxon>Bacteria</taxon>
        <taxon>Bacillati</taxon>
        <taxon>Cyanobacteriota</taxon>
        <taxon>Cyanophyceae</taxon>
        <taxon>Oscillatoriophycideae</taxon>
        <taxon>Oscillatoriales</taxon>
        <taxon>Oscillatoriaceae</taxon>
        <taxon>Phormidium</taxon>
    </lineage>
</organism>
<protein>
    <submittedName>
        <fullName evidence="1">Uncharacterized protein</fullName>
    </submittedName>
</protein>
<dbReference type="RefSeq" id="WP_207086557.1">
    <property type="nucleotide sequence ID" value="NZ_JAFLQW010000058.1"/>
</dbReference>
<name>A0ABS3FLL5_9CYAN</name>
<dbReference type="Proteomes" id="UP000664844">
    <property type="component" value="Unassembled WGS sequence"/>
</dbReference>
<evidence type="ECO:0000313" key="1">
    <source>
        <dbReference type="EMBL" id="MBO0347985.1"/>
    </source>
</evidence>
<dbReference type="EMBL" id="JAFLQW010000058">
    <property type="protein sequence ID" value="MBO0347985.1"/>
    <property type="molecule type" value="Genomic_DNA"/>
</dbReference>
<keyword evidence="2" id="KW-1185">Reference proteome</keyword>
<evidence type="ECO:0000313" key="2">
    <source>
        <dbReference type="Proteomes" id="UP000664844"/>
    </source>
</evidence>
<gene>
    <name evidence="1" type="ORF">J0895_02465</name>
</gene>
<sequence length="126" mass="14757">MYYAYLTVPNHEFEELFPQGVPTFGFTPDDFMEIYDGCTGELVDIEPAFRVNRAGLTWDQELALFQEYTATMNDPLFVKGMFKLLDSGWFTLPESQVKSVVWRDREEIFCFQYHKNKTMDANPLLT</sequence>
<comment type="caution">
    <text evidence="1">The sequence shown here is derived from an EMBL/GenBank/DDBJ whole genome shotgun (WGS) entry which is preliminary data.</text>
</comment>